<feature type="domain" description="C2H2-type" evidence="9">
    <location>
        <begin position="1534"/>
        <end position="1561"/>
    </location>
</feature>
<feature type="domain" description="C2H2-type" evidence="9">
    <location>
        <begin position="1617"/>
        <end position="1644"/>
    </location>
</feature>
<dbReference type="InterPro" id="IPR036236">
    <property type="entry name" value="Znf_C2H2_sf"/>
</dbReference>
<dbReference type="PANTHER" id="PTHR24381">
    <property type="entry name" value="ZINC FINGER PROTEIN"/>
    <property type="match status" value="1"/>
</dbReference>
<feature type="region of interest" description="Disordered" evidence="8">
    <location>
        <begin position="1664"/>
        <end position="1707"/>
    </location>
</feature>
<keyword evidence="3" id="KW-0677">Repeat</keyword>
<feature type="compositionally biased region" description="Basic and acidic residues" evidence="8">
    <location>
        <begin position="809"/>
        <end position="823"/>
    </location>
</feature>
<dbReference type="PROSITE" id="PS50157">
    <property type="entry name" value="ZINC_FINGER_C2H2_2"/>
    <property type="match status" value="29"/>
</dbReference>
<dbReference type="PROSITE" id="PS00028">
    <property type="entry name" value="ZINC_FINGER_C2H2_1"/>
    <property type="match status" value="27"/>
</dbReference>
<evidence type="ECO:0000256" key="8">
    <source>
        <dbReference type="SAM" id="MobiDB-lite"/>
    </source>
</evidence>
<feature type="region of interest" description="Disordered" evidence="8">
    <location>
        <begin position="327"/>
        <end position="373"/>
    </location>
</feature>
<dbReference type="Proteomes" id="UP001166093">
    <property type="component" value="Unassembled WGS sequence"/>
</dbReference>
<feature type="domain" description="C2H2-type" evidence="9">
    <location>
        <begin position="1319"/>
        <end position="1347"/>
    </location>
</feature>
<evidence type="ECO:0000259" key="9">
    <source>
        <dbReference type="PROSITE" id="PS50157"/>
    </source>
</evidence>
<feature type="domain" description="C2H2-type" evidence="9">
    <location>
        <begin position="68"/>
        <end position="91"/>
    </location>
</feature>
<evidence type="ECO:0000256" key="6">
    <source>
        <dbReference type="ARBA" id="ARBA00023242"/>
    </source>
</evidence>
<feature type="compositionally biased region" description="Polar residues" evidence="8">
    <location>
        <begin position="189"/>
        <end position="199"/>
    </location>
</feature>
<dbReference type="PANTHER" id="PTHR24381:SF393">
    <property type="entry name" value="CHROMATIN-LINKED ADAPTOR FOR MSL PROTEINS, ISOFORM B"/>
    <property type="match status" value="1"/>
</dbReference>
<keyword evidence="5" id="KW-0862">Zinc</keyword>
<keyword evidence="6" id="KW-0539">Nucleus</keyword>
<feature type="domain" description="C2H2-type" evidence="9">
    <location>
        <begin position="1463"/>
        <end position="1490"/>
    </location>
</feature>
<gene>
    <name evidence="10" type="primary">Znf208_0</name>
    <name evidence="10" type="ORF">GTO93_0021866</name>
</gene>
<feature type="region of interest" description="Disordered" evidence="8">
    <location>
        <begin position="791"/>
        <end position="823"/>
    </location>
</feature>
<evidence type="ECO:0000256" key="5">
    <source>
        <dbReference type="ARBA" id="ARBA00022833"/>
    </source>
</evidence>
<feature type="domain" description="C2H2-type" evidence="9">
    <location>
        <begin position="1236"/>
        <end position="1258"/>
    </location>
</feature>
<dbReference type="InterPro" id="IPR013087">
    <property type="entry name" value="Znf_C2H2_type"/>
</dbReference>
<accession>A0ABS2XBF1</accession>
<dbReference type="EMBL" id="JAAWVQ010010076">
    <property type="protein sequence ID" value="MBN3271378.1"/>
    <property type="molecule type" value="Genomic_DNA"/>
</dbReference>
<feature type="domain" description="C2H2-type" evidence="9">
    <location>
        <begin position="462"/>
        <end position="484"/>
    </location>
</feature>
<feature type="region of interest" description="Disordered" evidence="8">
    <location>
        <begin position="974"/>
        <end position="996"/>
    </location>
</feature>
<feature type="domain" description="C2H2-type" evidence="9">
    <location>
        <begin position="765"/>
        <end position="793"/>
    </location>
</feature>
<feature type="domain" description="C2H2-type" evidence="9">
    <location>
        <begin position="94"/>
        <end position="121"/>
    </location>
</feature>
<feature type="domain" description="C2H2-type" evidence="9">
    <location>
        <begin position="878"/>
        <end position="900"/>
    </location>
</feature>
<evidence type="ECO:0000256" key="4">
    <source>
        <dbReference type="ARBA" id="ARBA00022771"/>
    </source>
</evidence>
<feature type="compositionally biased region" description="Acidic residues" evidence="8">
    <location>
        <begin position="751"/>
        <end position="762"/>
    </location>
</feature>
<feature type="domain" description="C2H2-type" evidence="9">
    <location>
        <begin position="1407"/>
        <end position="1434"/>
    </location>
</feature>
<feature type="non-terminal residue" evidence="10">
    <location>
        <position position="1"/>
    </location>
</feature>
<feature type="region of interest" description="Disordered" evidence="8">
    <location>
        <begin position="725"/>
        <end position="763"/>
    </location>
</feature>
<sequence length="1707" mass="188496">MQDREGQDGFLCKQCDEVCPSWPDLLEHAESHCLPNDERRFKCSECGRGYRHAGSLVNHRKTHEVGLYSCTVCGKELSNPLALRNHQRLHTTGLHCQLCGKIFRLASQLAVHQKCHEDAVPGHGELQHPGTSGLESGNPGGLLDGQEASDGFQQPGVCVSDPRRGGGNLEASVGNELPGQALMENLNSFRPTESNTSTPLRACPGKTRGKVSEPCPEPLSSEDRPFKCVQCEKTYRHHGSLINHKKSHQLGAFECRVCFKQFNNLAACNSHVRIHSKSKPSRSFEDSDPSHSGSNNGERSNFCHLCQVAFASESEFEDHIVLHNSSSLALGHPDGSREESGSVSSSYPYDEGESGRPPPESAPFGATADSGDKEPPSGLAYVCAFCGECYSDLERLKDHYLTHDSGVAEQEEVKEEVAEKGTTPRLDPQTDWIKTENNRNAENPVVQAKARDPVTVEGERRFRCQECGKSYRHAGSLVNHKRSHQTGVYQCTICRKQCLNLAALKGHLRIHRSKPPSLSFSSGGLDLPDWLSNEPVDCRDLGGQENSYSGDIGFQGFENELEQKGHLVSHFSALAPPSGCQTEGGPGEPLGAENDFEGSGHLENGIPKEEEVEELMTDAHLQADRHMCADCGETYADIAGIKSHRCPGQNGTPGEDLGRGERNGLAGSRRRKKSPSQKSLEAEESAGEGELCERGELLSEVCQCSVCGNRYSSLSALKSHLRFHTHPAKDSPRRGHSSLCFPEPDTSGGLLEEEEEEEEEESNLQICSTCGESFLNEADFTRHQLTRHESPFPDFLRADAPRSLSEDEALSKEGEENEGEDKSHICGECGAVVYGNYRELESHRCAGQPGSGAFPSDPPRTLNSEDPAGGPDADARPYRCEQCGRAYRHAGSLLNHKKSHKTGVFRCFVCQKRFYNLLALKNHQRVHFDVKRHKCLECGKAFKLQKQLVNHQRMHLESKQQTKHLSNQLQQLMQASNGPSNGKPLPLPERGYPGSALTDSWVENNLGNLGYGSEIHQGKEARSTNASKPSAGEEQLKTNSPQLAPAQVRLRGKRRSDSEAGRAKGSVERPYCCGQCGRTYRHAGSLVNHKKSHQVGQYYCAVCNNTYPNQLAMKNHLRVHFGVKKHRCPDCGKAFRGKKQLSGHPCGKVGRAPRQTGRARKQRNTPPTSENALDVTPKKKKKKKKKKKNEEEEEEEEDSSACANYGLAFPSPDERPGSGPNEGATASSRGPDDRPFRCDVCHRTYRHAGSLLNHKNTHKTGTFECIVCQKMFSNPMAMKNHLRIHTQKKPYLCPECGKAFRLSSALQDHQKLHVGDVPHRCQGCGKGFPSGRSLRRHSCGFGANQKGGSKRERAPETPREGEEGPTRGSPVGGRRDERPFRCDQCGRTYRHAGSLLNHRNTHTTGVYRCAVCLKQFSNLLALKNHHRIHSEARRYKCLDCGKAFRVSSHLLSHRRVHTKERPFFCAPCGRGFASKANFAHHLSLHKTKPSNYFFQKRRGGRRGGARGPEEEGTPGAEPGGSRKDPGVAEEPPALECDKCGSFHRTLEDLREHQETHGGDKPHACEHCGKTYRHAGSLLNHKNSHKTGSYSCVVCQKEFSNLMALKNHRRIHTEPRRYQCQDCGKAFRVSTQLICHRRVHTKEKPFSCTLCGKCFSSKSNLRHHQKVHESRHPAEEGLGTPLSATGIGPGASADLGGLPGLSRVKAES</sequence>
<comment type="subcellular location">
    <subcellularLocation>
        <location evidence="1">Nucleus</location>
    </subcellularLocation>
</comment>
<keyword evidence="11" id="KW-1185">Reference proteome</keyword>
<feature type="region of interest" description="Disordered" evidence="8">
    <location>
        <begin position="277"/>
        <end position="297"/>
    </location>
</feature>
<evidence type="ECO:0000256" key="3">
    <source>
        <dbReference type="ARBA" id="ARBA00022737"/>
    </source>
</evidence>
<feature type="domain" description="C2H2-type" evidence="9">
    <location>
        <begin position="933"/>
        <end position="960"/>
    </location>
</feature>
<feature type="domain" description="C2H2-type" evidence="9">
    <location>
        <begin position="253"/>
        <end position="280"/>
    </location>
</feature>
<feature type="region of interest" description="Disordered" evidence="8">
    <location>
        <begin position="577"/>
        <end position="604"/>
    </location>
</feature>
<feature type="domain" description="C2H2-type" evidence="9">
    <location>
        <begin position="1645"/>
        <end position="1672"/>
    </location>
</feature>
<feature type="non-terminal residue" evidence="10">
    <location>
        <position position="1707"/>
    </location>
</feature>
<feature type="region of interest" description="Disordered" evidence="8">
    <location>
        <begin position="848"/>
        <end position="875"/>
    </location>
</feature>
<proteinExistence type="predicted"/>
<feature type="region of interest" description="Disordered" evidence="8">
    <location>
        <begin position="121"/>
        <end position="177"/>
    </location>
</feature>
<feature type="region of interest" description="Disordered" evidence="8">
    <location>
        <begin position="189"/>
        <end position="223"/>
    </location>
</feature>
<dbReference type="SUPFAM" id="SSF57667">
    <property type="entry name" value="beta-beta-alpha zinc fingers"/>
    <property type="match status" value="16"/>
</dbReference>
<dbReference type="Pfam" id="PF12171">
    <property type="entry name" value="zf-C2H2_jaz"/>
    <property type="match status" value="1"/>
</dbReference>
<feature type="compositionally biased region" description="Basic residues" evidence="8">
    <location>
        <begin position="1178"/>
        <end position="1187"/>
    </location>
</feature>
<organism evidence="10 11">
    <name type="scientific">Polyodon spathula</name>
    <name type="common">North American paddlefish</name>
    <name type="synonym">Squalus spathula</name>
    <dbReference type="NCBI Taxonomy" id="7913"/>
    <lineage>
        <taxon>Eukaryota</taxon>
        <taxon>Metazoa</taxon>
        <taxon>Chordata</taxon>
        <taxon>Craniata</taxon>
        <taxon>Vertebrata</taxon>
        <taxon>Euteleostomi</taxon>
        <taxon>Actinopterygii</taxon>
        <taxon>Chondrostei</taxon>
        <taxon>Acipenseriformes</taxon>
        <taxon>Polyodontidae</taxon>
        <taxon>Polyodon</taxon>
    </lineage>
</organism>
<dbReference type="SMART" id="SM00355">
    <property type="entry name" value="ZnF_C2H2"/>
    <property type="match status" value="31"/>
</dbReference>
<feature type="region of interest" description="Disordered" evidence="8">
    <location>
        <begin position="1490"/>
        <end position="1536"/>
    </location>
</feature>
<feature type="domain" description="C2H2-type" evidence="9">
    <location>
        <begin position="1126"/>
        <end position="1153"/>
    </location>
</feature>
<feature type="domain" description="C2H2-type" evidence="9">
    <location>
        <begin position="1098"/>
        <end position="1125"/>
    </location>
</feature>
<feature type="region of interest" description="Disordered" evidence="8">
    <location>
        <begin position="642"/>
        <end position="690"/>
    </location>
</feature>
<feature type="domain" description="C2H2-type" evidence="9">
    <location>
        <begin position="1071"/>
        <end position="1093"/>
    </location>
</feature>
<feature type="region of interest" description="Disordered" evidence="8">
    <location>
        <begin position="1138"/>
        <end position="1233"/>
    </location>
</feature>
<dbReference type="Pfam" id="PF12874">
    <property type="entry name" value="zf-met"/>
    <property type="match status" value="1"/>
</dbReference>
<evidence type="ECO:0000313" key="11">
    <source>
        <dbReference type="Proteomes" id="UP001166093"/>
    </source>
</evidence>
<feature type="domain" description="C2H2-type" evidence="9">
    <location>
        <begin position="226"/>
        <end position="248"/>
    </location>
</feature>
<feature type="domain" description="C2H2-type" evidence="9">
    <location>
        <begin position="381"/>
        <end position="403"/>
    </location>
</feature>
<feature type="compositionally biased region" description="Basic and acidic residues" evidence="8">
    <location>
        <begin position="1349"/>
        <end position="1365"/>
    </location>
</feature>
<feature type="compositionally biased region" description="Basic residues" evidence="8">
    <location>
        <begin position="1495"/>
        <end position="1504"/>
    </location>
</feature>
<evidence type="ECO:0000256" key="2">
    <source>
        <dbReference type="ARBA" id="ARBA00022723"/>
    </source>
</evidence>
<feature type="domain" description="C2H2-type" evidence="9">
    <location>
        <begin position="905"/>
        <end position="932"/>
    </location>
</feature>
<feature type="domain" description="C2H2-type" evidence="9">
    <location>
        <begin position="702"/>
        <end position="729"/>
    </location>
</feature>
<reference evidence="10" key="1">
    <citation type="journal article" date="2021" name="Cell">
        <title>Tracing the genetic footprints of vertebrate landing in non-teleost ray-finned fishes.</title>
        <authorList>
            <person name="Bi X."/>
            <person name="Wang K."/>
            <person name="Yang L."/>
            <person name="Pan H."/>
            <person name="Jiang H."/>
            <person name="Wei Q."/>
            <person name="Fang M."/>
            <person name="Yu H."/>
            <person name="Zhu C."/>
            <person name="Cai Y."/>
            <person name="He Y."/>
            <person name="Gan X."/>
            <person name="Zeng H."/>
            <person name="Yu D."/>
            <person name="Zhu Y."/>
            <person name="Jiang H."/>
            <person name="Qiu Q."/>
            <person name="Yang H."/>
            <person name="Zhang Y.E."/>
            <person name="Wang W."/>
            <person name="Zhu M."/>
            <person name="He S."/>
            <person name="Zhang G."/>
        </authorList>
    </citation>
    <scope>NUCLEOTIDE SEQUENCE</scope>
    <source>
        <strain evidence="10">Pddl_001</strain>
    </source>
</reference>
<dbReference type="Gene3D" id="3.30.160.60">
    <property type="entry name" value="Classic Zinc Finger"/>
    <property type="match status" value="19"/>
</dbReference>
<evidence type="ECO:0000313" key="10">
    <source>
        <dbReference type="EMBL" id="MBN3271378.1"/>
    </source>
</evidence>
<feature type="compositionally biased region" description="Basic and acidic residues" evidence="8">
    <location>
        <begin position="791"/>
        <end position="800"/>
    </location>
</feature>
<feature type="domain" description="C2H2-type" evidence="9">
    <location>
        <begin position="1562"/>
        <end position="1584"/>
    </location>
</feature>
<feature type="region of interest" description="Disordered" evidence="8">
    <location>
        <begin position="1339"/>
        <end position="1378"/>
    </location>
</feature>
<dbReference type="Pfam" id="PF00096">
    <property type="entry name" value="zf-C2H2"/>
    <property type="match status" value="12"/>
</dbReference>
<keyword evidence="2" id="KW-0479">Metal-binding</keyword>
<feature type="domain" description="C2H2-type" evidence="9">
    <location>
        <begin position="1291"/>
        <end position="1318"/>
    </location>
</feature>
<feature type="domain" description="C2H2-type" evidence="9">
    <location>
        <begin position="489"/>
        <end position="516"/>
    </location>
</feature>
<feature type="compositionally biased region" description="Basic and acidic residues" evidence="8">
    <location>
        <begin position="1055"/>
        <end position="1067"/>
    </location>
</feature>
<name>A0ABS2XBF1_POLSP</name>
<feature type="domain" description="C2H2-type" evidence="9">
    <location>
        <begin position="1435"/>
        <end position="1462"/>
    </location>
</feature>
<feature type="domain" description="C2H2-type" evidence="9">
    <location>
        <begin position="41"/>
        <end position="63"/>
    </location>
</feature>
<feature type="domain" description="C2H2-type" evidence="9">
    <location>
        <begin position="1263"/>
        <end position="1290"/>
    </location>
</feature>
<protein>
    <submittedName>
        <fullName evidence="10">ZN208 protein</fullName>
    </submittedName>
</protein>
<keyword evidence="4 7" id="KW-0863">Zinc-finger</keyword>
<evidence type="ECO:0000256" key="1">
    <source>
        <dbReference type="ARBA" id="ARBA00004123"/>
    </source>
</evidence>
<evidence type="ECO:0000256" key="7">
    <source>
        <dbReference type="PROSITE-ProRule" id="PRU00042"/>
    </source>
</evidence>
<feature type="domain" description="C2H2-type" evidence="9">
    <location>
        <begin position="1589"/>
        <end position="1616"/>
    </location>
</feature>
<dbReference type="InterPro" id="IPR022755">
    <property type="entry name" value="Znf_C2H2_jaz"/>
</dbReference>
<feature type="region of interest" description="Disordered" evidence="8">
    <location>
        <begin position="1012"/>
        <end position="1068"/>
    </location>
</feature>
<feature type="domain" description="C2H2-type" evidence="9">
    <location>
        <begin position="1380"/>
        <end position="1403"/>
    </location>
</feature>
<comment type="caution">
    <text evidence="10">The sequence shown here is derived from an EMBL/GenBank/DDBJ whole genome shotgun (WGS) entry which is preliminary data.</text>
</comment>